<proteinExistence type="predicted"/>
<feature type="domain" description="TadE-like" evidence="2">
    <location>
        <begin position="17"/>
        <end position="59"/>
    </location>
</feature>
<dbReference type="InterPro" id="IPR012495">
    <property type="entry name" value="TadE-like_dom"/>
</dbReference>
<keyword evidence="1" id="KW-1133">Transmembrane helix</keyword>
<dbReference type="Pfam" id="PF07811">
    <property type="entry name" value="TadE"/>
    <property type="match status" value="1"/>
</dbReference>
<keyword evidence="1" id="KW-0472">Membrane</keyword>
<gene>
    <name evidence="3" type="ORF">UFOPK4422_00764</name>
</gene>
<organism evidence="3">
    <name type="scientific">freshwater metagenome</name>
    <dbReference type="NCBI Taxonomy" id="449393"/>
    <lineage>
        <taxon>unclassified sequences</taxon>
        <taxon>metagenomes</taxon>
        <taxon>ecological metagenomes</taxon>
    </lineage>
</organism>
<protein>
    <submittedName>
        <fullName evidence="3">Unannotated protein</fullName>
    </submittedName>
</protein>
<accession>A0A6J7VYZ5</accession>
<dbReference type="AlphaFoldDB" id="A0A6J7VYZ5"/>
<sequence>MSFQNYRKQTTQRGDEGQATVEFALVLPLVVISLLLLMQVLVIVLAHVQVVNAARNGVRAAAVSAQPSQTAESVALRSLVGATDGQTRSDISVQTTTDARWVTVTVTQHLVTDLPIIGRFISDLDISSHFSMLLEPPLG</sequence>
<evidence type="ECO:0000256" key="1">
    <source>
        <dbReference type="SAM" id="Phobius"/>
    </source>
</evidence>
<keyword evidence="1" id="KW-0812">Transmembrane</keyword>
<reference evidence="3" key="1">
    <citation type="submission" date="2020-05" db="EMBL/GenBank/DDBJ databases">
        <authorList>
            <person name="Chiriac C."/>
            <person name="Salcher M."/>
            <person name="Ghai R."/>
            <person name="Kavagutti S V."/>
        </authorList>
    </citation>
    <scope>NUCLEOTIDE SEQUENCE</scope>
</reference>
<evidence type="ECO:0000313" key="3">
    <source>
        <dbReference type="EMBL" id="CAB5122289.1"/>
    </source>
</evidence>
<feature type="transmembrane region" description="Helical" evidence="1">
    <location>
        <begin position="21"/>
        <end position="46"/>
    </location>
</feature>
<dbReference type="EMBL" id="CAFBRX010000065">
    <property type="protein sequence ID" value="CAB5122289.1"/>
    <property type="molecule type" value="Genomic_DNA"/>
</dbReference>
<evidence type="ECO:0000259" key="2">
    <source>
        <dbReference type="Pfam" id="PF07811"/>
    </source>
</evidence>
<name>A0A6J7VYZ5_9ZZZZ</name>